<name>A0ABU8YSW7_9CYAN</name>
<keyword evidence="4" id="KW-1185">Reference proteome</keyword>
<dbReference type="EMBL" id="JBBLXS010000357">
    <property type="protein sequence ID" value="MEK0187427.1"/>
    <property type="molecule type" value="Genomic_DNA"/>
</dbReference>
<dbReference type="PANTHER" id="PTHR43405">
    <property type="entry name" value="GLYCOSYL HYDROLASE DIGH"/>
    <property type="match status" value="1"/>
</dbReference>
<feature type="domain" description="Glycosyl hydrolase-like 10" evidence="2">
    <location>
        <begin position="1"/>
        <end position="276"/>
    </location>
</feature>
<organism evidence="3 4">
    <name type="scientific">Microcoleus anatoxicus PTRS2</name>
    <dbReference type="NCBI Taxonomy" id="2705321"/>
    <lineage>
        <taxon>Bacteria</taxon>
        <taxon>Bacillati</taxon>
        <taxon>Cyanobacteriota</taxon>
        <taxon>Cyanophyceae</taxon>
        <taxon>Oscillatoriophycideae</taxon>
        <taxon>Oscillatoriales</taxon>
        <taxon>Microcoleaceae</taxon>
        <taxon>Microcoleus</taxon>
        <taxon>Microcoleus anatoxicus</taxon>
    </lineage>
</organism>
<dbReference type="RefSeq" id="WP_340541799.1">
    <property type="nucleotide sequence ID" value="NZ_JBBLXS010000357.1"/>
</dbReference>
<protein>
    <submittedName>
        <fullName evidence="3">Family 10 glycosylhydrolase</fullName>
    </submittedName>
</protein>
<feature type="non-terminal residue" evidence="3">
    <location>
        <position position="303"/>
    </location>
</feature>
<proteinExistence type="predicted"/>
<sequence length="303" mass="34927">MRGVWIPSTDCKVLTSKQRIAEAMDFLADTGFNTVFPVVWNRGFTAYPSQIMREQFGVEIDSRYQGRDPLAELVVEANRVGLKVIPWFEYGFVTSYNLNGGHLLAKKPEWAARDHTGNLLKKNNFEWMNSLDSEVQDFLLGLMLEVVKNYAVNGVQGDDRIALPCEGGYDAKTAENYRQQCGREPPANPREQHWLHWRADIITEFVARLYRELKAINPDLLLSMSPSPYEWGLVEYLQDSQAWVERRLVDMIHPQFYRRDFNSYQQLVDRLVGQQLSREQLQCVSPGILLANRGSSYSITPEQ</sequence>
<dbReference type="InterPro" id="IPR003790">
    <property type="entry name" value="GHL10"/>
</dbReference>
<keyword evidence="1" id="KW-0732">Signal</keyword>
<evidence type="ECO:0000256" key="1">
    <source>
        <dbReference type="ARBA" id="ARBA00022729"/>
    </source>
</evidence>
<accession>A0ABU8YSW7</accession>
<evidence type="ECO:0000313" key="3">
    <source>
        <dbReference type="EMBL" id="MEK0187427.1"/>
    </source>
</evidence>
<dbReference type="Proteomes" id="UP001384579">
    <property type="component" value="Unassembled WGS sequence"/>
</dbReference>
<dbReference type="Pfam" id="PF02638">
    <property type="entry name" value="GHL10"/>
    <property type="match status" value="1"/>
</dbReference>
<dbReference type="SUPFAM" id="SSF51445">
    <property type="entry name" value="(Trans)glycosidases"/>
    <property type="match status" value="1"/>
</dbReference>
<dbReference type="InterPro" id="IPR017853">
    <property type="entry name" value="GH"/>
</dbReference>
<dbReference type="Gene3D" id="3.20.20.80">
    <property type="entry name" value="Glycosidases"/>
    <property type="match status" value="1"/>
</dbReference>
<reference evidence="3 4" key="1">
    <citation type="journal article" date="2020" name="Harmful Algae">
        <title>Molecular and morphological characterization of a novel dihydroanatoxin-a producing Microcoleus species (cyanobacteria) from the Russian River, California, USA.</title>
        <authorList>
            <person name="Conklin K.Y."/>
            <person name="Stancheva R."/>
            <person name="Otten T.G."/>
            <person name="Fadness R."/>
            <person name="Boyer G.L."/>
            <person name="Read B."/>
            <person name="Zhang X."/>
            <person name="Sheath R.G."/>
        </authorList>
    </citation>
    <scope>NUCLEOTIDE SEQUENCE [LARGE SCALE GENOMIC DNA]</scope>
    <source>
        <strain evidence="3 4">PTRS2</strain>
    </source>
</reference>
<dbReference type="InterPro" id="IPR052177">
    <property type="entry name" value="Divisome_Glycosyl_Hydrolase"/>
</dbReference>
<gene>
    <name evidence="3" type="ORF">WMG39_21600</name>
</gene>
<comment type="caution">
    <text evidence="3">The sequence shown here is derived from an EMBL/GenBank/DDBJ whole genome shotgun (WGS) entry which is preliminary data.</text>
</comment>
<evidence type="ECO:0000259" key="2">
    <source>
        <dbReference type="Pfam" id="PF02638"/>
    </source>
</evidence>
<dbReference type="PANTHER" id="PTHR43405:SF1">
    <property type="entry name" value="GLYCOSYL HYDROLASE DIGH"/>
    <property type="match status" value="1"/>
</dbReference>
<evidence type="ECO:0000313" key="4">
    <source>
        <dbReference type="Proteomes" id="UP001384579"/>
    </source>
</evidence>